<gene>
    <name evidence="7" type="ORF">PFDSM3638_03620</name>
</gene>
<keyword evidence="3" id="KW-0408">Iron</keyword>
<evidence type="ECO:0000256" key="3">
    <source>
        <dbReference type="ARBA" id="ARBA00023004"/>
    </source>
</evidence>
<feature type="domain" description="4Fe-4S ferredoxin-type" evidence="6">
    <location>
        <begin position="297"/>
        <end position="326"/>
    </location>
</feature>
<dbReference type="NCBIfam" id="NF043039">
    <property type="entry name" value="HgcAB_like"/>
    <property type="match status" value="1"/>
</dbReference>
<feature type="domain" description="4Fe-4S ferredoxin-type" evidence="6">
    <location>
        <begin position="329"/>
        <end position="358"/>
    </location>
</feature>
<dbReference type="Pfam" id="PF12838">
    <property type="entry name" value="Fer4_7"/>
    <property type="match status" value="1"/>
</dbReference>
<evidence type="ECO:0000256" key="5">
    <source>
        <dbReference type="SAM" id="Phobius"/>
    </source>
</evidence>
<keyword evidence="2" id="KW-0479">Metal-binding</keyword>
<evidence type="ECO:0000313" key="8">
    <source>
        <dbReference type="Proteomes" id="UP000324354"/>
    </source>
</evidence>
<feature type="transmembrane region" description="Helical" evidence="5">
    <location>
        <begin position="190"/>
        <end position="211"/>
    </location>
</feature>
<proteinExistence type="predicted"/>
<dbReference type="InterPro" id="IPR050572">
    <property type="entry name" value="Fe-S_Ferredoxin"/>
</dbReference>
<name>A0A5C0XPM2_PYRFU</name>
<protein>
    <submittedName>
        <fullName evidence="7">Copper oxidase</fullName>
    </submittedName>
</protein>
<dbReference type="GO" id="GO:0051539">
    <property type="term" value="F:4 iron, 4 sulfur cluster binding"/>
    <property type="evidence" value="ECO:0007669"/>
    <property type="project" value="UniProtKB-KW"/>
</dbReference>
<dbReference type="RefSeq" id="WP_011011854.1">
    <property type="nucleotide sequence ID" value="NC_003413.1"/>
</dbReference>
<dbReference type="EMBL" id="CP023154">
    <property type="protein sequence ID" value="QEK78415.1"/>
    <property type="molecule type" value="Genomic_DNA"/>
</dbReference>
<dbReference type="Gene3D" id="3.40.50.11600">
    <property type="match status" value="1"/>
</dbReference>
<dbReference type="PANTHER" id="PTHR43687:SF1">
    <property type="entry name" value="FERREDOXIN III"/>
    <property type="match status" value="1"/>
</dbReference>
<evidence type="ECO:0000256" key="1">
    <source>
        <dbReference type="ARBA" id="ARBA00022485"/>
    </source>
</evidence>
<feature type="transmembrane region" description="Helical" evidence="5">
    <location>
        <begin position="232"/>
        <end position="253"/>
    </location>
</feature>
<accession>A0A5C0XPM2</accession>
<keyword evidence="4" id="KW-0411">Iron-sulfur</keyword>
<dbReference type="PROSITE" id="PS00198">
    <property type="entry name" value="4FE4S_FER_1"/>
    <property type="match status" value="2"/>
</dbReference>
<dbReference type="PANTHER" id="PTHR43687">
    <property type="entry name" value="ADENYLYLSULFATE REDUCTASE, BETA SUBUNIT"/>
    <property type="match status" value="1"/>
</dbReference>
<evidence type="ECO:0000313" key="7">
    <source>
        <dbReference type="EMBL" id="QEK78415.1"/>
    </source>
</evidence>
<feature type="transmembrane region" description="Helical" evidence="5">
    <location>
        <begin position="163"/>
        <end position="184"/>
    </location>
</feature>
<organism evidence="7 8">
    <name type="scientific">Pyrococcus furiosus (strain ATCC 43587 / DSM 3638 / JCM 8422 / Vc1)</name>
    <dbReference type="NCBI Taxonomy" id="186497"/>
    <lineage>
        <taxon>Archaea</taxon>
        <taxon>Methanobacteriati</taxon>
        <taxon>Methanobacteriota</taxon>
        <taxon>Thermococci</taxon>
        <taxon>Thermococcales</taxon>
        <taxon>Thermococcaceae</taxon>
        <taxon>Pyrococcus</taxon>
    </lineage>
</organism>
<evidence type="ECO:0000259" key="6">
    <source>
        <dbReference type="PROSITE" id="PS51379"/>
    </source>
</evidence>
<dbReference type="OrthoDB" id="124664at2157"/>
<dbReference type="InterPro" id="IPR017900">
    <property type="entry name" value="4Fe4S_Fe_S_CS"/>
</dbReference>
<keyword evidence="5" id="KW-1133">Transmembrane helix</keyword>
<dbReference type="GO" id="GO:0046872">
    <property type="term" value="F:metal ion binding"/>
    <property type="evidence" value="ECO:0007669"/>
    <property type="project" value="UniProtKB-KW"/>
</dbReference>
<evidence type="ECO:0000256" key="4">
    <source>
        <dbReference type="ARBA" id="ARBA00023014"/>
    </source>
</evidence>
<keyword evidence="1" id="KW-0004">4Fe-4S</keyword>
<dbReference type="Pfam" id="PF03599">
    <property type="entry name" value="CdhD"/>
    <property type="match status" value="1"/>
</dbReference>
<feature type="transmembrane region" description="Helical" evidence="5">
    <location>
        <begin position="265"/>
        <end position="287"/>
    </location>
</feature>
<dbReference type="InterPro" id="IPR050003">
    <property type="entry name" value="HgcAB-like"/>
</dbReference>
<keyword evidence="5" id="KW-0472">Membrane</keyword>
<sequence length="388" mass="43846">MLRYILVNVVGTLLRAFPMPCRTGLVKIGNPDENSPVFLTGNYCVTVERVRRVLEREGIDCYLLVANSRDINVWCSAAGGHFTNHDVVSALKTSEIEKLVRHRNVILPQLAAVGIEARKVREKTGWNVIWGPVYARDIPEFLRNGYKKTPKMRRVEFPLTQRVEMATMWAFPFSLIAAFMAFFLWRSALIPLFLLSWLLPYAIFVSFPLYSRFLDSKKRGPGVSRYTVIFDFGKIPLIFKAAFILLLVAYGALTGGLNLEFVLRWGFASLLIILMISIDLMGSTPVYKSGLHEERLLRVALDGERCTGCGVCVDVCPRACYEVDGENHTVMMPRADKCVQCGACIVQCPFEALRFEAPDGRAIPPEIVRRFKLNLMGKRLVRVDEGRV</sequence>
<dbReference type="Gene3D" id="3.30.70.20">
    <property type="match status" value="1"/>
</dbReference>
<dbReference type="Proteomes" id="UP000324354">
    <property type="component" value="Chromosome"/>
</dbReference>
<evidence type="ECO:0000256" key="2">
    <source>
        <dbReference type="ARBA" id="ARBA00022723"/>
    </source>
</evidence>
<dbReference type="InterPro" id="IPR016041">
    <property type="entry name" value="Ac-CoA_synth_d_su_TIM-brl"/>
</dbReference>
<dbReference type="PROSITE" id="PS51379">
    <property type="entry name" value="4FE4S_FER_2"/>
    <property type="match status" value="2"/>
</dbReference>
<dbReference type="SUPFAM" id="SSF54862">
    <property type="entry name" value="4Fe-4S ferredoxins"/>
    <property type="match status" value="1"/>
</dbReference>
<dbReference type="InterPro" id="IPR017896">
    <property type="entry name" value="4Fe4S_Fe-S-bd"/>
</dbReference>
<dbReference type="AlphaFoldDB" id="A0A5C0XPM2"/>
<dbReference type="GO" id="GO:0016491">
    <property type="term" value="F:oxidoreductase activity"/>
    <property type="evidence" value="ECO:0007669"/>
    <property type="project" value="UniProtKB-ARBA"/>
</dbReference>
<reference evidence="7 8" key="1">
    <citation type="submission" date="2017-08" db="EMBL/GenBank/DDBJ databases">
        <title>Resequencing and Reannotation of the genome of Pyrococcus furiosus type strain DSM3638.</title>
        <authorList>
            <person name="Reichelt R.M."/>
            <person name="Bunk B."/>
        </authorList>
    </citation>
    <scope>NUCLEOTIDE SEQUENCE [LARGE SCALE GENOMIC DNA]</scope>
    <source>
        <strain evidence="7 8">DSM 3638</strain>
    </source>
</reference>
<dbReference type="GeneID" id="13302536"/>
<keyword evidence="5" id="KW-0812">Transmembrane</keyword>
<dbReference type="GeneID" id="41712528"/>